<dbReference type="InterPro" id="IPR000215">
    <property type="entry name" value="Serpin_fam"/>
</dbReference>
<dbReference type="GO" id="GO:0005615">
    <property type="term" value="C:extracellular space"/>
    <property type="evidence" value="ECO:0007669"/>
    <property type="project" value="InterPro"/>
</dbReference>
<dbReference type="AlphaFoldDB" id="A0A0L7QWF1"/>
<dbReference type="Proteomes" id="UP000053825">
    <property type="component" value="Unassembled WGS sequence"/>
</dbReference>
<name>A0A0L7QWF1_9HYME</name>
<accession>A0A0L7QWF1</accession>
<dbReference type="Pfam" id="PF00079">
    <property type="entry name" value="Serpin"/>
    <property type="match status" value="1"/>
</dbReference>
<evidence type="ECO:0000256" key="4">
    <source>
        <dbReference type="RuleBase" id="RU000411"/>
    </source>
</evidence>
<dbReference type="SMART" id="SM00093">
    <property type="entry name" value="SERPIN"/>
    <property type="match status" value="1"/>
</dbReference>
<dbReference type="InterPro" id="IPR042178">
    <property type="entry name" value="Serpin_sf_1"/>
</dbReference>
<reference evidence="6 7" key="1">
    <citation type="submission" date="2015-07" db="EMBL/GenBank/DDBJ databases">
        <title>The genome of Habropoda laboriosa.</title>
        <authorList>
            <person name="Pan H."/>
            <person name="Kapheim K."/>
        </authorList>
    </citation>
    <scope>NUCLEOTIDE SEQUENCE [LARGE SCALE GENOMIC DNA]</scope>
    <source>
        <strain evidence="6">0110345459</strain>
    </source>
</reference>
<dbReference type="OrthoDB" id="671595at2759"/>
<dbReference type="Gene3D" id="3.30.497.10">
    <property type="entry name" value="Antithrombin, subunit I, domain 2"/>
    <property type="match status" value="1"/>
</dbReference>
<dbReference type="InterPro" id="IPR036186">
    <property type="entry name" value="Serpin_sf"/>
</dbReference>
<dbReference type="CDD" id="cd19601">
    <property type="entry name" value="serpin42Da-like"/>
    <property type="match status" value="1"/>
</dbReference>
<feature type="domain" description="Serpin" evidence="5">
    <location>
        <begin position="23"/>
        <end position="379"/>
    </location>
</feature>
<evidence type="ECO:0000256" key="3">
    <source>
        <dbReference type="ARBA" id="ARBA00022900"/>
    </source>
</evidence>
<gene>
    <name evidence="6" type="ORF">WH47_02594</name>
</gene>
<evidence type="ECO:0000313" key="7">
    <source>
        <dbReference type="Proteomes" id="UP000053825"/>
    </source>
</evidence>
<keyword evidence="3" id="KW-0722">Serine protease inhibitor</keyword>
<sequence length="380" mass="42532">MAKANDNTQALRAVSESTNQFSSSFFKSVAEEKSDNLIMSPLSAAVVLAMAAYGARGETENQFRKLLHLPSPDSFGTSGYQMLIDNLNNVEENKLVLANKVFSAEQFGIKRSYKDLTENYFRSVTQLVNFSKSEEAANIINTWVEQTTNNLIKNLISPGDVDSTTSLVLVNAVYFKGQWKNKFNPRLTHDMPFHINKNTVKNIPTMYRQGTYNYGEIPDMNAKFIEIPYKGDELSIVIILPNEIDGLAAVEKKLENSSISEILRHGFSRDVNLYLPKFKVESTIPLNSILQKMGLTDAFTTRANFSGIADARLLISKVIQKAFIEVNEEGSEAAAATGLSVRPLSSFWSPPKPIEFCVNRPFLSIVKYYNVILFIANVMF</sequence>
<dbReference type="PANTHER" id="PTHR11461">
    <property type="entry name" value="SERINE PROTEASE INHIBITOR, SERPIN"/>
    <property type="match status" value="1"/>
</dbReference>
<dbReference type="Gene3D" id="2.30.39.10">
    <property type="entry name" value="Alpha-1-antitrypsin, domain 1"/>
    <property type="match status" value="1"/>
</dbReference>
<protein>
    <submittedName>
        <fullName evidence="6">Neuroserpin</fullName>
    </submittedName>
</protein>
<keyword evidence="2" id="KW-0646">Protease inhibitor</keyword>
<dbReference type="GO" id="GO:0004867">
    <property type="term" value="F:serine-type endopeptidase inhibitor activity"/>
    <property type="evidence" value="ECO:0007669"/>
    <property type="project" value="UniProtKB-KW"/>
</dbReference>
<comment type="similarity">
    <text evidence="1 4">Belongs to the serpin family.</text>
</comment>
<dbReference type="InterPro" id="IPR042185">
    <property type="entry name" value="Serpin_sf_2"/>
</dbReference>
<dbReference type="PANTHER" id="PTHR11461:SF211">
    <property type="entry name" value="GH10112P-RELATED"/>
    <property type="match status" value="1"/>
</dbReference>
<keyword evidence="7" id="KW-1185">Reference proteome</keyword>
<proteinExistence type="inferred from homology"/>
<dbReference type="SUPFAM" id="SSF56574">
    <property type="entry name" value="Serpins"/>
    <property type="match status" value="1"/>
</dbReference>
<organism evidence="6 7">
    <name type="scientific">Habropoda laboriosa</name>
    <dbReference type="NCBI Taxonomy" id="597456"/>
    <lineage>
        <taxon>Eukaryota</taxon>
        <taxon>Metazoa</taxon>
        <taxon>Ecdysozoa</taxon>
        <taxon>Arthropoda</taxon>
        <taxon>Hexapoda</taxon>
        <taxon>Insecta</taxon>
        <taxon>Pterygota</taxon>
        <taxon>Neoptera</taxon>
        <taxon>Endopterygota</taxon>
        <taxon>Hymenoptera</taxon>
        <taxon>Apocrita</taxon>
        <taxon>Aculeata</taxon>
        <taxon>Apoidea</taxon>
        <taxon>Anthophila</taxon>
        <taxon>Apidae</taxon>
        <taxon>Habropoda</taxon>
    </lineage>
</organism>
<evidence type="ECO:0000259" key="5">
    <source>
        <dbReference type="SMART" id="SM00093"/>
    </source>
</evidence>
<dbReference type="InterPro" id="IPR023796">
    <property type="entry name" value="Serpin_dom"/>
</dbReference>
<dbReference type="STRING" id="597456.A0A0L7QWF1"/>
<dbReference type="EMBL" id="KQ414716">
    <property type="protein sequence ID" value="KOC62891.1"/>
    <property type="molecule type" value="Genomic_DNA"/>
</dbReference>
<evidence type="ECO:0000256" key="1">
    <source>
        <dbReference type="ARBA" id="ARBA00009500"/>
    </source>
</evidence>
<evidence type="ECO:0000313" key="6">
    <source>
        <dbReference type="EMBL" id="KOC62891.1"/>
    </source>
</evidence>
<evidence type="ECO:0000256" key="2">
    <source>
        <dbReference type="ARBA" id="ARBA00022690"/>
    </source>
</evidence>